<keyword evidence="1" id="KW-0433">Leucine-rich repeat</keyword>
<dbReference type="AlphaFoldDB" id="A0A0M4EDR7"/>
<dbReference type="InterPro" id="IPR057437">
    <property type="entry name" value="PIF1/LRR1_PH"/>
</dbReference>
<protein>
    <submittedName>
        <fullName evidence="5">Lrr47</fullName>
    </submittedName>
</protein>
<dbReference type="SUPFAM" id="SSF52058">
    <property type="entry name" value="L domain-like"/>
    <property type="match status" value="1"/>
</dbReference>
<gene>
    <name evidence="5" type="ORF">Dbus_chr2Lg177</name>
</gene>
<dbReference type="EMBL" id="CP012523">
    <property type="protein sequence ID" value="ALC38092.1"/>
    <property type="molecule type" value="Genomic_DNA"/>
</dbReference>
<proteinExistence type="predicted"/>
<dbReference type="OMA" id="GELNDWC"/>
<dbReference type="Pfam" id="PF00560">
    <property type="entry name" value="LRR_1"/>
    <property type="match status" value="1"/>
</dbReference>
<organism evidence="5 6">
    <name type="scientific">Drosophila busckii</name>
    <name type="common">Fruit fly</name>
    <dbReference type="NCBI Taxonomy" id="30019"/>
    <lineage>
        <taxon>Eukaryota</taxon>
        <taxon>Metazoa</taxon>
        <taxon>Ecdysozoa</taxon>
        <taxon>Arthropoda</taxon>
        <taxon>Hexapoda</taxon>
        <taxon>Insecta</taxon>
        <taxon>Pterygota</taxon>
        <taxon>Neoptera</taxon>
        <taxon>Endopterygota</taxon>
        <taxon>Diptera</taxon>
        <taxon>Brachycera</taxon>
        <taxon>Muscomorpha</taxon>
        <taxon>Ephydroidea</taxon>
        <taxon>Drosophilidae</taxon>
        <taxon>Drosophila</taxon>
    </lineage>
</organism>
<keyword evidence="6" id="KW-1185">Reference proteome</keyword>
<sequence>MKISNYKMKILCEVQVVNRNTQANRTPRAVKSTLAMGYKQSARDSNGNTKKELELVLFTPQVKAGSRYKVRENIHCVHTKFVLDGKVTIGFKQPAENLLIKCDPIQLKGFLQTLKLGMEGKDTMNLRLNIAAATAIPQKSQPQTRMTINRRSEYPIKGFPRTLKTLCITNIQLMKLSFEICTLRNLTTLDLCCNKLTKIPAELGRLSLNTLILSGNALGVYNDWNWLRGTKLTQSLCQLDLSANGLNYFPPPLVKYERLITLNLNHNDLRHLPFGIRRLQRLRSLHVSSNKLESLPAAIEDLHIDLLDVWGNSFRSFNGESAQEQLQRIAATQAHAPAALWLQAARSVSKYKLPYTAHTLPPILIDFLSEAPRCLCGKLCYALQPEELLQRATQPKFENIKSLTYSREHQIYADLIVCGRNCYSYTAQIAEHP</sequence>
<dbReference type="InterPro" id="IPR050216">
    <property type="entry name" value="LRR_domain-containing"/>
</dbReference>
<dbReference type="InterPro" id="IPR032675">
    <property type="entry name" value="LRR_dom_sf"/>
</dbReference>
<keyword evidence="2" id="KW-0677">Repeat</keyword>
<evidence type="ECO:0000256" key="3">
    <source>
        <dbReference type="ARBA" id="ARBA00023242"/>
    </source>
</evidence>
<dbReference type="GO" id="GO:0005737">
    <property type="term" value="C:cytoplasm"/>
    <property type="evidence" value="ECO:0007669"/>
    <property type="project" value="TreeGrafter"/>
</dbReference>
<dbReference type="InterPro" id="IPR003591">
    <property type="entry name" value="Leu-rich_rpt_typical-subtyp"/>
</dbReference>
<dbReference type="SMART" id="SM00369">
    <property type="entry name" value="LRR_TYP"/>
    <property type="match status" value="3"/>
</dbReference>
<evidence type="ECO:0000259" key="4">
    <source>
        <dbReference type="Pfam" id="PF25344"/>
    </source>
</evidence>
<dbReference type="OrthoDB" id="17912at2759"/>
<dbReference type="Proteomes" id="UP000494163">
    <property type="component" value="Chromosome 2L"/>
</dbReference>
<dbReference type="STRING" id="30019.A0A0M4EDR7"/>
<name>A0A0M4EDR7_DROBS</name>
<dbReference type="PANTHER" id="PTHR48051:SF54">
    <property type="entry name" value="LEUCINE-RICH REPEAT-CONTAINING PROTEIN"/>
    <property type="match status" value="1"/>
</dbReference>
<evidence type="ECO:0000313" key="6">
    <source>
        <dbReference type="Proteomes" id="UP000494163"/>
    </source>
</evidence>
<dbReference type="PROSITE" id="PS51450">
    <property type="entry name" value="LRR"/>
    <property type="match status" value="1"/>
</dbReference>
<evidence type="ECO:0000256" key="2">
    <source>
        <dbReference type="ARBA" id="ARBA00022737"/>
    </source>
</evidence>
<accession>A0A0M4EDR7</accession>
<dbReference type="InterPro" id="IPR001611">
    <property type="entry name" value="Leu-rich_rpt"/>
</dbReference>
<dbReference type="PANTHER" id="PTHR48051">
    <property type="match status" value="1"/>
</dbReference>
<evidence type="ECO:0000256" key="1">
    <source>
        <dbReference type="ARBA" id="ARBA00022614"/>
    </source>
</evidence>
<feature type="domain" description="PIF1/LRR1 pleckstrin homology" evidence="4">
    <location>
        <begin position="8"/>
        <end position="128"/>
    </location>
</feature>
<evidence type="ECO:0000313" key="5">
    <source>
        <dbReference type="EMBL" id="ALC38092.1"/>
    </source>
</evidence>
<keyword evidence="3" id="KW-0539">Nucleus</keyword>
<dbReference type="Gene3D" id="3.80.10.10">
    <property type="entry name" value="Ribonuclease Inhibitor"/>
    <property type="match status" value="1"/>
</dbReference>
<reference evidence="5 6" key="1">
    <citation type="submission" date="2015-08" db="EMBL/GenBank/DDBJ databases">
        <title>Ancestral chromatin configuration constrains chromatin evolution on differentiating sex chromosomes in Drosophila.</title>
        <authorList>
            <person name="Zhou Q."/>
            <person name="Bachtrog D."/>
        </authorList>
    </citation>
    <scope>NUCLEOTIDE SEQUENCE [LARGE SCALE GENOMIC DNA]</scope>
    <source>
        <tissue evidence="5">Whole larvae</tissue>
    </source>
</reference>
<dbReference type="Pfam" id="PF25344">
    <property type="entry name" value="PH_LRR1"/>
    <property type="match status" value="1"/>
</dbReference>